<name>A0AAC9RL17_9CLOT</name>
<evidence type="ECO:0000256" key="1">
    <source>
        <dbReference type="SAM" id="Phobius"/>
    </source>
</evidence>
<reference evidence="3 5" key="2">
    <citation type="submission" date="2017-03" db="EMBL/GenBank/DDBJ databases">
        <title>Complete sequence of Clostridium formicaceticum DSM 92.</title>
        <authorList>
            <person name="Poehlein A."/>
            <person name="Karl M."/>
            <person name="Bengelsdorf F.R."/>
            <person name="Duerre P."/>
            <person name="Daniel R."/>
        </authorList>
    </citation>
    <scope>NUCLEOTIDE SEQUENCE [LARGE SCALE GENOMIC DNA]</scope>
    <source>
        <strain evidence="3 5">DSM 92</strain>
    </source>
</reference>
<keyword evidence="1" id="KW-0812">Transmembrane</keyword>
<keyword evidence="1" id="KW-1133">Transmembrane helix</keyword>
<dbReference type="KEGG" id="cfm:BJL90_13650"/>
<organism evidence="3 5">
    <name type="scientific">Clostridium formicaceticum</name>
    <dbReference type="NCBI Taxonomy" id="1497"/>
    <lineage>
        <taxon>Bacteria</taxon>
        <taxon>Bacillati</taxon>
        <taxon>Bacillota</taxon>
        <taxon>Clostridia</taxon>
        <taxon>Eubacteriales</taxon>
        <taxon>Clostridiaceae</taxon>
        <taxon>Clostridium</taxon>
    </lineage>
</organism>
<feature type="transmembrane region" description="Helical" evidence="1">
    <location>
        <begin position="12"/>
        <end position="30"/>
    </location>
</feature>
<dbReference type="EMBL" id="CP017603">
    <property type="protein sequence ID" value="AOY76805.1"/>
    <property type="molecule type" value="Genomic_DNA"/>
</dbReference>
<evidence type="ECO:0000313" key="4">
    <source>
        <dbReference type="Proteomes" id="UP000177894"/>
    </source>
</evidence>
<gene>
    <name evidence="2" type="ORF">BJL90_13650</name>
    <name evidence="3" type="ORF">CLFO_16720</name>
</gene>
<evidence type="ECO:0000313" key="5">
    <source>
        <dbReference type="Proteomes" id="UP000192478"/>
    </source>
</evidence>
<protein>
    <submittedName>
        <fullName evidence="3">Uncharacterized protein</fullName>
    </submittedName>
</protein>
<dbReference type="Proteomes" id="UP000192478">
    <property type="component" value="Chromosome"/>
</dbReference>
<reference evidence="2 4" key="1">
    <citation type="submission" date="2016-10" db="EMBL/GenBank/DDBJ databases">
        <title>Complete Genome Sequence of Acetogen Clostridium formicoaceticum ATCC 27076.</title>
        <authorList>
            <person name="Bao T."/>
            <person name="Cheng C."/>
            <person name="Zhao J."/>
            <person name="Yang S.-T."/>
            <person name="Wang J."/>
            <person name="Wang M."/>
        </authorList>
    </citation>
    <scope>NUCLEOTIDE SEQUENCE [LARGE SCALE GENOMIC DNA]</scope>
    <source>
        <strain evidence="2 4">ATCC 27076</strain>
    </source>
</reference>
<evidence type="ECO:0000313" key="3">
    <source>
        <dbReference type="EMBL" id="ARE87273.1"/>
    </source>
</evidence>
<evidence type="ECO:0000313" key="2">
    <source>
        <dbReference type="EMBL" id="AOY76805.1"/>
    </source>
</evidence>
<sequence>MNMFYFMESVFPLFFIIICGFILFTIFQGIKEWSNNNKQPNYLLKVRQIENMYEIGVEKRETFLIRYRLYSYKFI</sequence>
<dbReference type="AlphaFoldDB" id="A0AAC9RL17"/>
<keyword evidence="4" id="KW-1185">Reference proteome</keyword>
<accession>A0AAC9RL17</accession>
<proteinExistence type="predicted"/>
<dbReference type="Proteomes" id="UP000177894">
    <property type="component" value="Chromosome"/>
</dbReference>
<dbReference type="EMBL" id="CP020559">
    <property type="protein sequence ID" value="ARE87273.1"/>
    <property type="molecule type" value="Genomic_DNA"/>
</dbReference>
<keyword evidence="1" id="KW-0472">Membrane</keyword>